<dbReference type="PANTHER" id="PTHR46211">
    <property type="entry name" value="GLYCEROPHOSPHORYL DIESTER PHOSPHODIESTERASE"/>
    <property type="match status" value="1"/>
</dbReference>
<dbReference type="InterPro" id="IPR030395">
    <property type="entry name" value="GP_PDE_dom"/>
</dbReference>
<comment type="caution">
    <text evidence="2">The sequence shown here is derived from an EMBL/GenBank/DDBJ whole genome shotgun (WGS) entry which is preliminary data.</text>
</comment>
<organism evidence="2">
    <name type="scientific">Caldithrix abyssi</name>
    <dbReference type="NCBI Taxonomy" id="187145"/>
    <lineage>
        <taxon>Bacteria</taxon>
        <taxon>Pseudomonadati</taxon>
        <taxon>Calditrichota</taxon>
        <taxon>Calditrichia</taxon>
        <taxon>Calditrichales</taxon>
        <taxon>Calditrichaceae</taxon>
        <taxon>Caldithrix</taxon>
    </lineage>
</organism>
<dbReference type="CDD" id="cd08556">
    <property type="entry name" value="GDPD"/>
    <property type="match status" value="1"/>
</dbReference>
<dbReference type="AlphaFoldDB" id="A0A7V4TYW3"/>
<dbReference type="GO" id="GO:0008081">
    <property type="term" value="F:phosphoric diester hydrolase activity"/>
    <property type="evidence" value="ECO:0007669"/>
    <property type="project" value="InterPro"/>
</dbReference>
<name>A0A7V4TYW3_CALAY</name>
<reference evidence="2" key="1">
    <citation type="journal article" date="2020" name="mSystems">
        <title>Genome- and Community-Level Interaction Insights into Carbon Utilization and Element Cycling Functions of Hydrothermarchaeota in Hydrothermal Sediment.</title>
        <authorList>
            <person name="Zhou Z."/>
            <person name="Liu Y."/>
            <person name="Xu W."/>
            <person name="Pan J."/>
            <person name="Luo Z.H."/>
            <person name="Li M."/>
        </authorList>
    </citation>
    <scope>NUCLEOTIDE SEQUENCE [LARGE SCALE GENOMIC DNA]</scope>
    <source>
        <strain evidence="2">HyVt-577</strain>
    </source>
</reference>
<evidence type="ECO:0000259" key="1">
    <source>
        <dbReference type="PROSITE" id="PS51704"/>
    </source>
</evidence>
<dbReference type="GO" id="GO:0006629">
    <property type="term" value="P:lipid metabolic process"/>
    <property type="evidence" value="ECO:0007669"/>
    <property type="project" value="InterPro"/>
</dbReference>
<evidence type="ECO:0000313" key="2">
    <source>
        <dbReference type="EMBL" id="HGY54951.1"/>
    </source>
</evidence>
<gene>
    <name evidence="2" type="ORF">ENK44_04575</name>
</gene>
<dbReference type="InterPro" id="IPR017946">
    <property type="entry name" value="PLC-like_Pdiesterase_TIM-brl"/>
</dbReference>
<dbReference type="Gene3D" id="3.20.20.190">
    <property type="entry name" value="Phosphatidylinositol (PI) phosphodiesterase"/>
    <property type="match status" value="1"/>
</dbReference>
<dbReference type="Proteomes" id="UP000885779">
    <property type="component" value="Unassembled WGS sequence"/>
</dbReference>
<accession>A0A7V4TYW3</accession>
<protein>
    <submittedName>
        <fullName evidence="2">Glycerophosphodiester phosphodiesterase</fullName>
    </submittedName>
</protein>
<dbReference type="Pfam" id="PF03009">
    <property type="entry name" value="GDPD"/>
    <property type="match status" value="1"/>
</dbReference>
<sequence length="279" mass="31816">MIRKRLGKVLFPICGYFDNRRCFVPDIAISISVKSRSEESFILENRKNTKPLIIAHRGDGVTAPENTIEACKLALEQGAGGLEIDVRLCGSGDIVLFHDKLLFRHFGKYKPVYLSTLKELRLLRFSDKQYDVSASISSLNDFFEEFKGRVPINIDAKTFYADTGLLSRELVRAIKRFKMQDQVWISSFNPIFLKLIKLNTPSLRTGYLFAKTPRFHQALDIYLKSDAWHPHVSLVNDSFAQAARDAGKEVYVWTVNDVASLKTMTDYGFEGVITDNLYK</sequence>
<dbReference type="PROSITE" id="PS51704">
    <property type="entry name" value="GP_PDE"/>
    <property type="match status" value="1"/>
</dbReference>
<dbReference type="EMBL" id="DRQG01000035">
    <property type="protein sequence ID" value="HGY54951.1"/>
    <property type="molecule type" value="Genomic_DNA"/>
</dbReference>
<feature type="domain" description="GP-PDE" evidence="1">
    <location>
        <begin position="51"/>
        <end position="279"/>
    </location>
</feature>
<dbReference type="PANTHER" id="PTHR46211:SF14">
    <property type="entry name" value="GLYCEROPHOSPHODIESTER PHOSPHODIESTERASE"/>
    <property type="match status" value="1"/>
</dbReference>
<dbReference type="SUPFAM" id="SSF51695">
    <property type="entry name" value="PLC-like phosphodiesterases"/>
    <property type="match status" value="1"/>
</dbReference>
<proteinExistence type="predicted"/>